<dbReference type="EMBL" id="CP051204">
    <property type="protein sequence ID" value="QJB37101.1"/>
    <property type="molecule type" value="Genomic_DNA"/>
</dbReference>
<keyword evidence="5" id="KW-1185">Reference proteome</keyword>
<reference evidence="4" key="1">
    <citation type="submission" date="2020-04" db="EMBL/GenBank/DDBJ databases">
        <authorList>
            <person name="Kittiwongwattana C."/>
        </authorList>
    </citation>
    <scope>NUCLEOTIDE SEQUENCE [LARGE SCALE GENOMIC DNA]</scope>
    <source>
        <strain evidence="3">1303</strain>
        <strain evidence="4">1310</strain>
    </source>
</reference>
<evidence type="ECO:0000313" key="4">
    <source>
        <dbReference type="Proteomes" id="UP000502421"/>
    </source>
</evidence>
<dbReference type="KEGG" id="coy:HF329_04525"/>
<protein>
    <submittedName>
        <fullName evidence="2">Zinc ribbon domain-containing protein</fullName>
    </submittedName>
</protein>
<dbReference type="Proteomes" id="UP000502421">
    <property type="component" value="Chromosome"/>
</dbReference>
<evidence type="ECO:0000313" key="3">
    <source>
        <dbReference type="EMBL" id="QJB37101.1"/>
    </source>
</evidence>
<reference evidence="2" key="2">
    <citation type="submission" date="2020-09" db="EMBL/GenBank/DDBJ databases">
        <authorList>
            <person name="Kittiwongwattana C."/>
        </authorList>
    </citation>
    <scope>NUCLEOTIDE SEQUENCE</scope>
    <source>
        <strain evidence="2">1310</strain>
    </source>
</reference>
<evidence type="ECO:0000313" key="5">
    <source>
        <dbReference type="Proteomes" id="UP000503144"/>
    </source>
</evidence>
<gene>
    <name evidence="3" type="ORF">HF324_04230</name>
    <name evidence="2" type="ORF">HF329_04525</name>
</gene>
<organism evidence="2 4">
    <name type="scientific">Chitinophaga oryzae</name>
    <dbReference type="NCBI Taxonomy" id="2725414"/>
    <lineage>
        <taxon>Bacteria</taxon>
        <taxon>Pseudomonadati</taxon>
        <taxon>Bacteroidota</taxon>
        <taxon>Chitinophagia</taxon>
        <taxon>Chitinophagales</taxon>
        <taxon>Chitinophagaceae</taxon>
        <taxon>Chitinophaga</taxon>
    </lineage>
</organism>
<evidence type="ECO:0000259" key="1">
    <source>
        <dbReference type="Pfam" id="PF12674"/>
    </source>
</evidence>
<name>A0AAE7D726_9BACT</name>
<evidence type="ECO:0000313" key="2">
    <source>
        <dbReference type="EMBL" id="QJB30601.1"/>
    </source>
</evidence>
<dbReference type="RefSeq" id="WP_168802879.1">
    <property type="nucleotide sequence ID" value="NZ_CP051204.2"/>
</dbReference>
<dbReference type="Proteomes" id="UP000503144">
    <property type="component" value="Chromosome"/>
</dbReference>
<dbReference type="Pfam" id="PF12674">
    <property type="entry name" value="Zn_ribbon_2"/>
    <property type="match status" value="1"/>
</dbReference>
<proteinExistence type="predicted"/>
<dbReference type="AlphaFoldDB" id="A0AAE7D726"/>
<accession>A0AAE7D726</accession>
<sequence length="92" mass="10441">MENRKFCQSCSMPLDNAALLGTEKDGSPSQEYCKFCYQHGAFTHPGFSLDDMKQHMMNLMDKEKMPEDILEAAINRLPHLKRWAGKPAGNAH</sequence>
<dbReference type="EMBL" id="CP051205">
    <property type="protein sequence ID" value="QJB30601.1"/>
    <property type="molecule type" value="Genomic_DNA"/>
</dbReference>
<dbReference type="InterPro" id="IPR025868">
    <property type="entry name" value="Zn_ribbon_dom_put"/>
</dbReference>
<feature type="domain" description="Putative zinc ribbon" evidence="1">
    <location>
        <begin position="6"/>
        <end position="83"/>
    </location>
</feature>